<evidence type="ECO:0000256" key="1">
    <source>
        <dbReference type="ARBA" id="ARBA00004613"/>
    </source>
</evidence>
<dbReference type="Pfam" id="PF01826">
    <property type="entry name" value="TIL"/>
    <property type="match status" value="2"/>
</dbReference>
<dbReference type="FunFam" id="2.10.25.10:FF:000153">
    <property type="entry name" value="MUC5B isoform 1"/>
    <property type="match status" value="1"/>
</dbReference>
<feature type="domain" description="VWFD" evidence="13">
    <location>
        <begin position="2529"/>
        <end position="2713"/>
    </location>
</feature>
<keyword evidence="3" id="KW-0732">Signal</keyword>
<keyword evidence="4" id="KW-0677">Repeat</keyword>
<evidence type="ECO:0000259" key="13">
    <source>
        <dbReference type="PROSITE" id="PS51233"/>
    </source>
</evidence>
<feature type="compositionally biased region" description="Low complexity" evidence="10">
    <location>
        <begin position="1986"/>
        <end position="2008"/>
    </location>
</feature>
<comment type="caution">
    <text evidence="9">Lacks conserved residue(s) required for the propagation of feature annotation.</text>
</comment>
<name>A0A6P5J697_PHACI</name>
<dbReference type="GeneID" id="110197177"/>
<dbReference type="SMART" id="SM00214">
    <property type="entry name" value="VWC"/>
    <property type="match status" value="5"/>
</dbReference>
<evidence type="ECO:0000259" key="11">
    <source>
        <dbReference type="PROSITE" id="PS01225"/>
    </source>
</evidence>
<feature type="region of interest" description="Disordered" evidence="10">
    <location>
        <begin position="1962"/>
        <end position="2035"/>
    </location>
</feature>
<feature type="compositionally biased region" description="Polar residues" evidence="10">
    <location>
        <begin position="1425"/>
        <end position="1441"/>
    </location>
</feature>
<dbReference type="SMART" id="SM00832">
    <property type="entry name" value="C8"/>
    <property type="match status" value="4"/>
</dbReference>
<dbReference type="PROSITE" id="PS01225">
    <property type="entry name" value="CTCK_2"/>
    <property type="match status" value="1"/>
</dbReference>
<dbReference type="InterPro" id="IPR050780">
    <property type="entry name" value="Mucin_vWF_Thrombospondin_sf"/>
</dbReference>
<feature type="region of interest" description="Disordered" evidence="10">
    <location>
        <begin position="1782"/>
        <end position="1853"/>
    </location>
</feature>
<dbReference type="FunCoup" id="A0A6P5J697">
    <property type="interactions" value="178"/>
</dbReference>
<feature type="compositionally biased region" description="Low complexity" evidence="10">
    <location>
        <begin position="1806"/>
        <end position="1828"/>
    </location>
</feature>
<evidence type="ECO:0000256" key="4">
    <source>
        <dbReference type="ARBA" id="ARBA00022737"/>
    </source>
</evidence>
<evidence type="ECO:0000256" key="2">
    <source>
        <dbReference type="ARBA" id="ARBA00022525"/>
    </source>
</evidence>
<feature type="compositionally biased region" description="Low complexity" evidence="10">
    <location>
        <begin position="1658"/>
        <end position="1672"/>
    </location>
</feature>
<dbReference type="InterPro" id="IPR002919">
    <property type="entry name" value="TIL_dom"/>
</dbReference>
<feature type="compositionally biased region" description="Low complexity" evidence="10">
    <location>
        <begin position="1782"/>
        <end position="1793"/>
    </location>
</feature>
<evidence type="ECO:0000313" key="14">
    <source>
        <dbReference type="Proteomes" id="UP000515140"/>
    </source>
</evidence>
<dbReference type="KEGG" id="pcw:110197177"/>
<keyword evidence="14" id="KW-1185">Reference proteome</keyword>
<evidence type="ECO:0000256" key="10">
    <source>
        <dbReference type="SAM" id="MobiDB-lite"/>
    </source>
</evidence>
<dbReference type="InterPro" id="IPR036084">
    <property type="entry name" value="Ser_inhib-like_sf"/>
</dbReference>
<feature type="domain" description="VWFD" evidence="13">
    <location>
        <begin position="374"/>
        <end position="549"/>
    </location>
</feature>
<feature type="domain" description="CTCK" evidence="11">
    <location>
        <begin position="3013"/>
        <end position="3110"/>
    </location>
</feature>
<keyword evidence="2" id="KW-0964">Secreted</keyword>
<dbReference type="Pfam" id="PF13330">
    <property type="entry name" value="Mucin2_WxxW"/>
    <property type="match status" value="6"/>
</dbReference>
<dbReference type="InterPro" id="IPR014853">
    <property type="entry name" value="VWF/SSPO/ZAN-like_Cys-rich_dom"/>
</dbReference>
<evidence type="ECO:0000313" key="15">
    <source>
        <dbReference type="RefSeq" id="XP_020826519.1"/>
    </source>
</evidence>
<dbReference type="Pfam" id="PF00094">
    <property type="entry name" value="VWD"/>
    <property type="match status" value="4"/>
</dbReference>
<evidence type="ECO:0000256" key="7">
    <source>
        <dbReference type="ARBA" id="ARBA00023180"/>
    </source>
</evidence>
<dbReference type="InterPro" id="IPR025155">
    <property type="entry name" value="WxxW_domain"/>
</dbReference>
<dbReference type="PROSITE" id="PS51233">
    <property type="entry name" value="VWFD"/>
    <property type="match status" value="4"/>
</dbReference>
<feature type="compositionally biased region" description="Polar residues" evidence="10">
    <location>
        <begin position="1612"/>
        <end position="1628"/>
    </location>
</feature>
<dbReference type="Gene3D" id="2.10.25.10">
    <property type="entry name" value="Laminin"/>
    <property type="match status" value="4"/>
</dbReference>
<evidence type="ECO:0000259" key="12">
    <source>
        <dbReference type="PROSITE" id="PS50184"/>
    </source>
</evidence>
<feature type="compositionally biased region" description="Low complexity" evidence="10">
    <location>
        <begin position="1962"/>
        <end position="1973"/>
    </location>
</feature>
<dbReference type="RefSeq" id="XP_020826519.1">
    <property type="nucleotide sequence ID" value="XM_020970860.1"/>
</dbReference>
<dbReference type="PROSITE" id="PS01185">
    <property type="entry name" value="CTCK_1"/>
    <property type="match status" value="1"/>
</dbReference>
<reference evidence="15" key="1">
    <citation type="submission" date="2025-08" db="UniProtKB">
        <authorList>
            <consortium name="RefSeq"/>
        </authorList>
    </citation>
    <scope>IDENTIFICATION</scope>
    <source>
        <tissue evidence="15">Spleen</tissue>
    </source>
</reference>
<dbReference type="SMART" id="SM00216">
    <property type="entry name" value="VWD"/>
    <property type="match status" value="4"/>
</dbReference>
<feature type="region of interest" description="Disordered" evidence="10">
    <location>
        <begin position="1425"/>
        <end position="1492"/>
    </location>
</feature>
<dbReference type="SUPFAM" id="SSF57567">
    <property type="entry name" value="Serine protease inhibitors"/>
    <property type="match status" value="4"/>
</dbReference>
<dbReference type="Proteomes" id="UP000515140">
    <property type="component" value="Unplaced"/>
</dbReference>
<feature type="compositionally biased region" description="Polar residues" evidence="10">
    <location>
        <begin position="2154"/>
        <end position="2165"/>
    </location>
</feature>
<dbReference type="InterPro" id="IPR001846">
    <property type="entry name" value="VWF_type-D"/>
</dbReference>
<proteinExistence type="predicted"/>
<feature type="compositionally biased region" description="Low complexity" evidence="10">
    <location>
        <begin position="1838"/>
        <end position="1853"/>
    </location>
</feature>
<protein>
    <submittedName>
        <fullName evidence="15">Mucin-5AC</fullName>
    </submittedName>
</protein>
<feature type="region of interest" description="Disordered" evidence="10">
    <location>
        <begin position="3111"/>
        <end position="3153"/>
    </location>
</feature>
<comment type="subcellular location">
    <subcellularLocation>
        <location evidence="1">Secreted</location>
    </subcellularLocation>
</comment>
<dbReference type="SMART" id="SM00215">
    <property type="entry name" value="VWC_out"/>
    <property type="match status" value="2"/>
</dbReference>
<dbReference type="InterPro" id="IPR001007">
    <property type="entry name" value="VWF_dom"/>
</dbReference>
<feature type="compositionally biased region" description="Polar residues" evidence="10">
    <location>
        <begin position="1453"/>
        <end position="1487"/>
    </location>
</feature>
<keyword evidence="5" id="KW-0186">Copper</keyword>
<dbReference type="PANTHER" id="PTHR11339">
    <property type="entry name" value="EXTRACELLULAR MATRIX GLYCOPROTEIN RELATED"/>
    <property type="match status" value="1"/>
</dbReference>
<evidence type="ECO:0000256" key="8">
    <source>
        <dbReference type="ARBA" id="ARBA00063950"/>
    </source>
</evidence>
<dbReference type="CDD" id="cd19941">
    <property type="entry name" value="TIL"/>
    <property type="match status" value="3"/>
</dbReference>
<feature type="domain" description="VWFC" evidence="12">
    <location>
        <begin position="2874"/>
        <end position="2942"/>
    </location>
</feature>
<feature type="compositionally biased region" description="Basic residues" evidence="10">
    <location>
        <begin position="3141"/>
        <end position="3153"/>
    </location>
</feature>
<feature type="region of interest" description="Disordered" evidence="10">
    <location>
        <begin position="1608"/>
        <end position="1676"/>
    </location>
</feature>
<dbReference type="PROSITE" id="PS50184">
    <property type="entry name" value="VWFC_2"/>
    <property type="match status" value="1"/>
</dbReference>
<comment type="subunit">
    <text evidence="8">Homomultimer; disulfide-linked. The N- and C-terminus mediate their assembly into higher order structures to form filaments. The CTCK domains of two polypeptides associate in the endoplasmic reticulum to generate intermolecularly disulfide-bonded dimers. These dimers progress to the Golgi apparatus, which is a more acidic environment than the endoplasmic reticulum. Under acidic conditions, the N-termini form non-covalent intermolecular interactions that juxtapose assemblies from different CTCK-linked dimers to produce long, disulfide-linked polymers that remain highly compact until secretion.</text>
</comment>
<organism evidence="14 15">
    <name type="scientific">Phascolarctos cinereus</name>
    <name type="common">Koala</name>
    <dbReference type="NCBI Taxonomy" id="38626"/>
    <lineage>
        <taxon>Eukaryota</taxon>
        <taxon>Metazoa</taxon>
        <taxon>Chordata</taxon>
        <taxon>Craniata</taxon>
        <taxon>Vertebrata</taxon>
        <taxon>Euteleostomi</taxon>
        <taxon>Mammalia</taxon>
        <taxon>Metatheria</taxon>
        <taxon>Diprotodontia</taxon>
        <taxon>Phascolarctidae</taxon>
        <taxon>Phascolarctos</taxon>
    </lineage>
</organism>
<keyword evidence="6" id="KW-1015">Disulfide bond</keyword>
<evidence type="ECO:0000256" key="3">
    <source>
        <dbReference type="ARBA" id="ARBA00022729"/>
    </source>
</evidence>
<dbReference type="Pfam" id="PF25962">
    <property type="entry name" value="TIL_OTOGL_Mucin"/>
    <property type="match status" value="1"/>
</dbReference>
<feature type="compositionally biased region" description="Low complexity" evidence="10">
    <location>
        <begin position="2143"/>
        <end position="2153"/>
    </location>
</feature>
<dbReference type="SMART" id="SM00041">
    <property type="entry name" value="CT"/>
    <property type="match status" value="1"/>
</dbReference>
<evidence type="ECO:0000256" key="5">
    <source>
        <dbReference type="ARBA" id="ARBA00023008"/>
    </source>
</evidence>
<dbReference type="GO" id="GO:0005576">
    <property type="term" value="C:extracellular region"/>
    <property type="evidence" value="ECO:0007669"/>
    <property type="project" value="UniProtKB-SubCell"/>
</dbReference>
<feature type="compositionally biased region" description="Polar residues" evidence="10">
    <location>
        <begin position="1974"/>
        <end position="1985"/>
    </location>
</feature>
<gene>
    <name evidence="15" type="primary">MUC5AC</name>
</gene>
<dbReference type="InterPro" id="IPR006207">
    <property type="entry name" value="Cys_knot_C"/>
</dbReference>
<dbReference type="FunFam" id="2.10.25.10:FF:000414">
    <property type="entry name" value="von Willebrand factor"/>
    <property type="match status" value="1"/>
</dbReference>
<dbReference type="PANTHER" id="PTHR11339:SF408">
    <property type="entry name" value="MUCIN-5B"/>
    <property type="match status" value="1"/>
</dbReference>
<sequence length="3153" mass="341756">MPAMTTILPMKTYNPSHNGRVCSTWGAFHYKTFDGDIFRFPGLCNYIFSSHCKSAYEDFNIQVRRSPGPNATTTVSHITLKLEGTVVEMSPAAILVNGKPVQLPFSQSGILIENSSSYVKVTAKLGLEFMWNQDDGLLLELDAKYANQTCGLCGDFNGIPTYSEFFSNNVRLTAVQFGNMQKMDGPTEQCLDPLPTALHNCTDAFDICETTLNSAPFFTCHALVNVSSYVEACRQDSCLCDKGQHSSCICSTLAEYSRQCAYAGGQPMNWRAPDLCPKTCHLNMQYHECSSPCMDTCSNPDQSALCEEHCMDGCFCPSGTVFDDIGSQGCVPVSQCFCVHSGQSYAPGAFRSTECTNCTCSGGQWSCQDLPCPGTCSVTGGSHFSTFDDKHYTVHGDCSYVLVKPCDDKAFAVLTELRKCGLTDSETCLKSVSLSIGSRQTVIVVKSTGEVFVNSIYSQLPVSAGNATLFRPSSSFIIAQTNLGLQLTIQLIPIMQIFVRLEPSLRGLTCGLCGNFNSIQADDFKTMSGVVEGTAAAFVNTYKTQANCPNIKNHFEDPCTLSVENEKYAQHWCGLLTDTQGLFAKCHAVVSPSIYHSNCMFDTCNCEKSEDCLCAALSSYVQACAARGVLLSGWRAGVCTKSVTSCPKSLMYHYNVTTCQPTCRSLSEPDVTCSIKFGPVDGCTCQEGTFMDDKGKCVPAASCPCYYQGSAVPNGESVHDNGDMCTCTQGRLNCIGGQVPKPACAAPMVYFNCSKASAGATGAECQKSCHTLDMHCYSSQCVSGCMCPDGLVSDGEGGCVHKDQCPCVHNEARYHAGETIQVECNTCTCKNQMWQCTNESCLATCAVYGDGHYITFDGQRYSFNGDCEYTLVQDRCGKNISAKGTFRVITENIPCGTTGTTCSKTIKIFFGGYELKLSEGKVEVIEKKGAKGEPPYSIHQKGIYLIVDTNLGLVLLWDKKTSIFIQLSPDFKGKVCGLCGNYDGNSMNDFTTRSLSVVGDVQEFGTSWKMSPSCPDAGPTRDPCTANPYRKAWAQKQCSIINSAIFATCHPHVEPTRYYEACVSDACACDTGGDCECFCTAVAAYAQACNEINVCVSWRTPSICPLFCDYYNPNGSCEWHYQPCGAPCMRTCHNPSGKCSHNIRGLEGCYPKCPPKTPIFDEDKMECVQSCAPCYIEGRYYPPGSPVPSDKNCQSCSCTEAGIKCTYDSKACICTYKGKSFLPGDIIYNTTDGTGGCIIANCSANGTIEGTVHDCTLTTSAPSTTFAFSDTTTPVPTVTRVNTKRFTISATNTSITTGTSFESVSTPGMTSETTTCDEVCTWSPWLDVSHPGSGANSGDFDTLENIRAEGYRVCRSPKEVECRSAEFPAVPWQDLNQTVECSRAQGLICHNTDQVSGKCDNYHIRILCCFSQPCTRHKVTALTTAAHSGSTVAHGTSISRPPTTPEPKGISGNHLTKSTATPSTRETKTITKLSPSPETPGTSSHSPDVTPRQVTMLPLTNSCLREVCEWTPWIDGSYPESDINGGDFDTFKDLRAKGYKFCEVPTAVECRAESFPNTPLNELEQNVTCSKTEGLLCLNKDQLPPICYNYEIRIQCCSKKDFCHSGGESRQKNTTSPTQPPRSSGVHSTRTERKPTETPSCQRHVPPPHANGKPSSPPTATTAETASQSPAPSCQPQCSWTKWFDVDFPSSGPNGGDVETYNNIMARGEKICHQPEYITRLECRAENYPHVNIEKIGQVVECNADYGLICRNQDQKGTFKTCFNYEIRVLCCEPMKNCPNTTATSANTPITTSVTTKPSPETTSHVVATTSNSVPSSPTTTITAVPTSHAKGKPSSPPTATTAETAIPSPAPSCQPQCSWTKWFDVDFPSSGPNGGDVETYNNIIARGEKICHQPEYITRLECRAENYPHANIEKIGQVVECNADYGLICRNQDQKGTFKTCFNYEIRVLCCEPMKNCPNTTATSANTPITTSVTTKPSPETTSHVVATTSNSVPSSPTTTITAVPTSHAKGKPSSPPTATTAETASPSPAPSCQPQCSWTKWFDVDVPSSGPNGGDVETYNNIMARGEKICHQPEYITRLECRAENYPHVNIEKIGQVVECNADYGLICRNQDQKGTFKTCFNYEIRVLCCEPMKNCPNTTATSANTPITTSVTTKPSPETTSHVVATTSNSVPSSPTTTITAVPTSHAKGKPSSPLTATTAETASSSPTPSCQPQCSWTKWFDVDFPSSGPNGGDVETYNNIIGKGEKICQRPEYITRLQCRSENHPHTEIEKIGQVVECNPDYGLICRNQDQEGTLKMCLNYEIRVLCCEPVESCPLAVSSSSFPPSISKNASATTSAPNSMFPPVRVSTSFTTLSPQSSSSCYCFLSGKVYRSGTLIYNQTDHTGHCYSALCNKDCSVRRIATICPTSAPAPVLSQSSSTSASAATATVTATSSSTLTLPSASSSLSPVTPTKSRDCLNAVPPRKKGETWSIHKCKKATCEGDDVITLTPVSCPAVKKMSCANGYPPVKVYDDAEHCCYHYECQCVCSGWGDPHYITFDGVYYTFLDNCTYVLVQQIHSVYDHFRVLIDNYFCGARDGLSCPRSITVEYKGNRVVLIRTLVHGVMENEVIFNNRTVSAGFKKDGIVISTLGIKMFVTIPEIGVQVMFSGLLFSVEVPFTKFGNNTEGQCGTCTNDKKDECRLPDGKIVSSCSQMSGSWKYHVPNQPYCYGPSPTPTPTIPSRTTPKSCPPSLLCKLIMSKVFEACHHVIPPEPYFEGCVYDQCHIPEGRVWCSGLELYASLCAAQGVCIEWRHETQGQCSLTCPGNKAYQACGPIYPHTCQNPQGSINTSLIIADDISLLTEGCFCPNGTTLFSSNSNICVPATPLECHTWCTGPSGEPVEPGAAVSSGPCETCSCVPDSNPESKTYVIKCEAKVCDTHCPVGSKYQERSGQCCGECVQVACVVQVNDSSVQLVQPGKTWSRPGNKCVQYECEEVNGQLILVTVKKACPPTLCSPDQVRRSEDGCCLVCPSPSQVYPCAMGRHTQVIRKGSCNSSTPLEVTYCQGNCGDTMSIYSFEANVVEHRCQCCRELRTSQRNVSLSCPDGSHLAFAFTQVEECGCQSSRCDSLDIKSSDKEDESAPSQEQGTLVHQDEQSLHRRRAAPSSQPRR</sequence>
<feature type="compositionally biased region" description="Low complexity" evidence="10">
    <location>
        <begin position="2166"/>
        <end position="2216"/>
    </location>
</feature>
<dbReference type="CTD" id="4586"/>
<dbReference type="FunFam" id="2.10.25.10:FF:000674">
    <property type="entry name" value="Mucin-2"/>
    <property type="match status" value="1"/>
</dbReference>
<feature type="region of interest" description="Disordered" evidence="10">
    <location>
        <begin position="2143"/>
        <end position="2216"/>
    </location>
</feature>
<dbReference type="Pfam" id="PF08742">
    <property type="entry name" value="C8"/>
    <property type="match status" value="4"/>
</dbReference>
<feature type="compositionally biased region" description="Polar residues" evidence="10">
    <location>
        <begin position="1794"/>
        <end position="1805"/>
    </location>
</feature>
<keyword evidence="7" id="KW-0325">Glycoprotein</keyword>
<dbReference type="InterPro" id="IPR058753">
    <property type="entry name" value="TIL_OTOGL_Mucin"/>
</dbReference>
<feature type="compositionally biased region" description="Low complexity" evidence="10">
    <location>
        <begin position="2018"/>
        <end position="2035"/>
    </location>
</feature>
<feature type="domain" description="VWFD" evidence="13">
    <location>
        <begin position="843"/>
        <end position="1015"/>
    </location>
</feature>
<evidence type="ECO:0000256" key="6">
    <source>
        <dbReference type="ARBA" id="ARBA00023157"/>
    </source>
</evidence>
<dbReference type="InParanoid" id="A0A6P5J697"/>
<accession>A0A6P5J697</accession>
<evidence type="ECO:0000256" key="9">
    <source>
        <dbReference type="PROSITE-ProRule" id="PRU00039"/>
    </source>
</evidence>
<feature type="domain" description="VWFD" evidence="13">
    <location>
        <begin position="20"/>
        <end position="191"/>
    </location>
</feature>